<protein>
    <recommendedName>
        <fullName evidence="10">Thiamine pyrimidine synthase</fullName>
    </recommendedName>
</protein>
<comment type="pathway">
    <text evidence="2">Cofactor biosynthesis; thiamine diphosphate biosynthesis.</text>
</comment>
<comment type="catalytic activity">
    <reaction evidence="11">
        <text>N(6)-(pyridoxal phosphate)-L-lysyl-[4-amino-5-hydroxymethyl-2-methylpyrimidine phosphate synthase] + L-histidyl-[4-amino-5-hydroxymethyl-2-methylpyrimidine phosphate synthase] + 2 Fe(3+) + 4 H2O = L-lysyl-[4-amino-5-hydroxymethyl-2-methylpyrimidine phosphate synthase] + (2S)-2-amino-5-hydroxy-4-oxopentanoyl-[4-amino-5-hydroxymethyl-2-methylpyrimidine phosphate synthase] + 4-amino-2-methyl-5-(phosphooxymethyl)pyrimidine + 3-oxopropanoate + 2 Fe(2+) + 2 H(+)</text>
        <dbReference type="Rhea" id="RHEA:65756"/>
        <dbReference type="Rhea" id="RHEA-COMP:16892"/>
        <dbReference type="Rhea" id="RHEA-COMP:16893"/>
        <dbReference type="Rhea" id="RHEA-COMP:16894"/>
        <dbReference type="Rhea" id="RHEA-COMP:16895"/>
        <dbReference type="ChEBI" id="CHEBI:15377"/>
        <dbReference type="ChEBI" id="CHEBI:15378"/>
        <dbReference type="ChEBI" id="CHEBI:29033"/>
        <dbReference type="ChEBI" id="CHEBI:29034"/>
        <dbReference type="ChEBI" id="CHEBI:29969"/>
        <dbReference type="ChEBI" id="CHEBI:29979"/>
        <dbReference type="ChEBI" id="CHEBI:33190"/>
        <dbReference type="ChEBI" id="CHEBI:58354"/>
        <dbReference type="ChEBI" id="CHEBI:143915"/>
        <dbReference type="ChEBI" id="CHEBI:157692"/>
    </reaction>
    <physiologicalReaction direction="left-to-right" evidence="11">
        <dbReference type="Rhea" id="RHEA:65757"/>
    </physiologicalReaction>
</comment>
<evidence type="ECO:0000256" key="7">
    <source>
        <dbReference type="ARBA" id="ARBA00022898"/>
    </source>
</evidence>
<evidence type="ECO:0000256" key="10">
    <source>
        <dbReference type="ARBA" id="ARBA00033171"/>
    </source>
</evidence>
<evidence type="ECO:0000313" key="14">
    <source>
        <dbReference type="Proteomes" id="UP000249130"/>
    </source>
</evidence>
<evidence type="ECO:0000256" key="4">
    <source>
        <dbReference type="ARBA" id="ARBA00011738"/>
    </source>
</evidence>
<dbReference type="GO" id="GO:0046872">
    <property type="term" value="F:metal ion binding"/>
    <property type="evidence" value="ECO:0007669"/>
    <property type="project" value="UniProtKB-KW"/>
</dbReference>
<evidence type="ECO:0000256" key="11">
    <source>
        <dbReference type="ARBA" id="ARBA00048179"/>
    </source>
</evidence>
<dbReference type="PANTHER" id="PTHR31528:SF1">
    <property type="entry name" value="4-AMINO-5-HYDROXYMETHYL-2-METHYLPYRIMIDINE PHOSPHATE SYNTHASE THI11-RELATED"/>
    <property type="match status" value="1"/>
</dbReference>
<sequence>MTSKATIGRRDVLGAALGGTLGALFPAAPFQGAARAAGSDAAPLSFQLSWIKSIQYGGYFAAIEQGFFKKHGVDPTFNPGGPNVDAVANVASGLSPIGDRITGPLVLAREKGFPIKIIATVFQKSPTAIMSPAGKPIRAVRELAGKTIASPLSSRPILLNLLRDAGVDPRSVTIVPASPDPTGLVSGQLDAYIGYSTNQGVMLQTRGFEIVALNVHDLGVPETAGTIYAREDFLKDNRDLTVRFLRGAIEGWRWALERPETTAKLMVEKYGSPGLNYDAQLAEIRASTSHIMARVGTEKLLSIDLDQFATVIDQYRRAEIVKSDLKATDLCDPSFIDAALAA</sequence>
<keyword evidence="6" id="KW-0479">Metal-binding</keyword>
<dbReference type="PROSITE" id="PS51318">
    <property type="entry name" value="TAT"/>
    <property type="match status" value="1"/>
</dbReference>
<dbReference type="InterPro" id="IPR006311">
    <property type="entry name" value="TAT_signal"/>
</dbReference>
<dbReference type="EMBL" id="NPEX01000143">
    <property type="protein sequence ID" value="RAI42574.1"/>
    <property type="molecule type" value="Genomic_DNA"/>
</dbReference>
<dbReference type="AlphaFoldDB" id="A0A327KX21"/>
<keyword evidence="7" id="KW-0663">Pyridoxal phosphate</keyword>
<keyword evidence="8" id="KW-0784">Thiamine biosynthesis</keyword>
<organism evidence="13 14">
    <name type="scientific">Rhodoplanes roseus</name>
    <dbReference type="NCBI Taxonomy" id="29409"/>
    <lineage>
        <taxon>Bacteria</taxon>
        <taxon>Pseudomonadati</taxon>
        <taxon>Pseudomonadota</taxon>
        <taxon>Alphaproteobacteria</taxon>
        <taxon>Hyphomicrobiales</taxon>
        <taxon>Nitrobacteraceae</taxon>
        <taxon>Rhodoplanes</taxon>
    </lineage>
</organism>
<accession>A0A327KX21</accession>
<evidence type="ECO:0000256" key="5">
    <source>
        <dbReference type="ARBA" id="ARBA00022679"/>
    </source>
</evidence>
<feature type="domain" description="SsuA/THI5-like" evidence="12">
    <location>
        <begin position="55"/>
        <end position="261"/>
    </location>
</feature>
<evidence type="ECO:0000256" key="8">
    <source>
        <dbReference type="ARBA" id="ARBA00022977"/>
    </source>
</evidence>
<comment type="function">
    <text evidence="1">Responsible for the formation of the pyrimidine heterocycle in the thiamine biosynthesis pathway. Catalyzes the formation of hydroxymethylpyrimidine phosphate (HMP-P) from histidine and pyridoxal phosphate (PLP). The protein uses PLP and the active site histidine to form HMP-P, generating an inactive enzyme. The enzyme can only undergo a single turnover, which suggests it is a suicide enzyme.</text>
</comment>
<evidence type="ECO:0000256" key="2">
    <source>
        <dbReference type="ARBA" id="ARBA00004948"/>
    </source>
</evidence>
<dbReference type="Proteomes" id="UP000249130">
    <property type="component" value="Unassembled WGS sequence"/>
</dbReference>
<gene>
    <name evidence="13" type="ORF">CH341_18875</name>
</gene>
<keyword evidence="5" id="KW-0808">Transferase</keyword>
<name>A0A327KX21_9BRAD</name>
<dbReference type="PANTHER" id="PTHR31528">
    <property type="entry name" value="4-AMINO-5-HYDROXYMETHYL-2-METHYLPYRIMIDINE PHOSPHATE SYNTHASE THI11-RELATED"/>
    <property type="match status" value="1"/>
</dbReference>
<proteinExistence type="inferred from homology"/>
<dbReference type="Pfam" id="PF09084">
    <property type="entry name" value="NMT1"/>
    <property type="match status" value="1"/>
</dbReference>
<dbReference type="GO" id="GO:0009228">
    <property type="term" value="P:thiamine biosynthetic process"/>
    <property type="evidence" value="ECO:0007669"/>
    <property type="project" value="UniProtKB-KW"/>
</dbReference>
<dbReference type="GO" id="GO:0016740">
    <property type="term" value="F:transferase activity"/>
    <property type="evidence" value="ECO:0007669"/>
    <property type="project" value="UniProtKB-KW"/>
</dbReference>
<evidence type="ECO:0000256" key="3">
    <source>
        <dbReference type="ARBA" id="ARBA00009406"/>
    </source>
</evidence>
<comment type="subunit">
    <text evidence="4">Homodimer.</text>
</comment>
<evidence type="ECO:0000259" key="12">
    <source>
        <dbReference type="Pfam" id="PF09084"/>
    </source>
</evidence>
<keyword evidence="14" id="KW-1185">Reference proteome</keyword>
<comment type="similarity">
    <text evidence="3">Belongs to the NMT1/THI5 family.</text>
</comment>
<dbReference type="SUPFAM" id="SSF53850">
    <property type="entry name" value="Periplasmic binding protein-like II"/>
    <property type="match status" value="1"/>
</dbReference>
<evidence type="ECO:0000256" key="1">
    <source>
        <dbReference type="ARBA" id="ARBA00003469"/>
    </source>
</evidence>
<evidence type="ECO:0000256" key="9">
    <source>
        <dbReference type="ARBA" id="ARBA00023004"/>
    </source>
</evidence>
<evidence type="ECO:0000256" key="6">
    <source>
        <dbReference type="ARBA" id="ARBA00022723"/>
    </source>
</evidence>
<comment type="caution">
    <text evidence="13">The sequence shown here is derived from an EMBL/GenBank/DDBJ whole genome shotgun (WGS) entry which is preliminary data.</text>
</comment>
<dbReference type="InterPro" id="IPR027939">
    <property type="entry name" value="NMT1/THI5"/>
</dbReference>
<dbReference type="InterPro" id="IPR015168">
    <property type="entry name" value="SsuA/THI5"/>
</dbReference>
<evidence type="ECO:0000313" key="13">
    <source>
        <dbReference type="EMBL" id="RAI42574.1"/>
    </source>
</evidence>
<dbReference type="OrthoDB" id="5372616at2"/>
<dbReference type="RefSeq" id="WP_111420558.1">
    <property type="nucleotide sequence ID" value="NZ_NPEX01000143.1"/>
</dbReference>
<dbReference type="Gene3D" id="3.40.190.10">
    <property type="entry name" value="Periplasmic binding protein-like II"/>
    <property type="match status" value="2"/>
</dbReference>
<keyword evidence="9" id="KW-0408">Iron</keyword>
<reference evidence="13 14" key="1">
    <citation type="submission" date="2017-07" db="EMBL/GenBank/DDBJ databases">
        <title>Draft Genome Sequences of Select Purple Nonsulfur Bacteria.</title>
        <authorList>
            <person name="Lasarre B."/>
            <person name="Mckinlay J.B."/>
        </authorList>
    </citation>
    <scope>NUCLEOTIDE SEQUENCE [LARGE SCALE GENOMIC DNA]</scope>
    <source>
        <strain evidence="13 14">DSM 5909</strain>
    </source>
</reference>